<organism evidence="2 3">
    <name type="scientific">Mucor plumbeus</name>
    <dbReference type="NCBI Taxonomy" id="97098"/>
    <lineage>
        <taxon>Eukaryota</taxon>
        <taxon>Fungi</taxon>
        <taxon>Fungi incertae sedis</taxon>
        <taxon>Mucoromycota</taxon>
        <taxon>Mucoromycotina</taxon>
        <taxon>Mucoromycetes</taxon>
        <taxon>Mucorales</taxon>
        <taxon>Mucorineae</taxon>
        <taxon>Mucoraceae</taxon>
        <taxon>Mucor</taxon>
    </lineage>
</organism>
<keyword evidence="3" id="KW-1185">Reference proteome</keyword>
<dbReference type="EMBL" id="JAEPRC010000001">
    <property type="protein sequence ID" value="KAG2216036.1"/>
    <property type="molecule type" value="Genomic_DNA"/>
</dbReference>
<dbReference type="AlphaFoldDB" id="A0A8H7VAG5"/>
<sequence length="68" mass="7551">MSNTHPEKLPSINHSDSSSHGSDTLSTNFQDKDIVEIESYNEETAATRDGPIPYNYKEDPNNPMAKLA</sequence>
<name>A0A8H7VAG5_9FUNG</name>
<comment type="caution">
    <text evidence="2">The sequence shown here is derived from an EMBL/GenBank/DDBJ whole genome shotgun (WGS) entry which is preliminary data.</text>
</comment>
<proteinExistence type="predicted"/>
<accession>A0A8H7VAG5</accession>
<feature type="compositionally biased region" description="Low complexity" evidence="1">
    <location>
        <begin position="11"/>
        <end position="28"/>
    </location>
</feature>
<dbReference type="Proteomes" id="UP000650833">
    <property type="component" value="Unassembled WGS sequence"/>
</dbReference>
<evidence type="ECO:0000313" key="2">
    <source>
        <dbReference type="EMBL" id="KAG2216036.1"/>
    </source>
</evidence>
<protein>
    <submittedName>
        <fullName evidence="2">Uncharacterized protein</fullName>
    </submittedName>
</protein>
<evidence type="ECO:0000313" key="3">
    <source>
        <dbReference type="Proteomes" id="UP000650833"/>
    </source>
</evidence>
<feature type="region of interest" description="Disordered" evidence="1">
    <location>
        <begin position="1"/>
        <end position="68"/>
    </location>
</feature>
<gene>
    <name evidence="2" type="ORF">INT46_007096</name>
</gene>
<reference evidence="2" key="1">
    <citation type="submission" date="2020-12" db="EMBL/GenBank/DDBJ databases">
        <title>Metabolic potential, ecology and presence of endohyphal bacteria is reflected in genomic diversity of Mucoromycotina.</title>
        <authorList>
            <person name="Muszewska A."/>
            <person name="Okrasinska A."/>
            <person name="Steczkiewicz K."/>
            <person name="Drgas O."/>
            <person name="Orlowska M."/>
            <person name="Perlinska-Lenart U."/>
            <person name="Aleksandrzak-Piekarczyk T."/>
            <person name="Szatraj K."/>
            <person name="Zielenkiewicz U."/>
            <person name="Pilsyk S."/>
            <person name="Malc E."/>
            <person name="Mieczkowski P."/>
            <person name="Kruszewska J.S."/>
            <person name="Biernat P."/>
            <person name="Pawlowska J."/>
        </authorList>
    </citation>
    <scope>NUCLEOTIDE SEQUENCE</scope>
    <source>
        <strain evidence="2">CBS 226.32</strain>
    </source>
</reference>
<evidence type="ECO:0000256" key="1">
    <source>
        <dbReference type="SAM" id="MobiDB-lite"/>
    </source>
</evidence>